<keyword evidence="4" id="KW-0547">Nucleotide-binding</keyword>
<dbReference type="Gene3D" id="3.40.50.300">
    <property type="entry name" value="P-loop containing nucleotide triphosphate hydrolases"/>
    <property type="match status" value="1"/>
</dbReference>
<evidence type="ECO:0000256" key="1">
    <source>
        <dbReference type="ARBA" id="ARBA00002393"/>
    </source>
</evidence>
<comment type="caution">
    <text evidence="8">The sequence shown here is derived from an EMBL/GenBank/DDBJ whole genome shotgun (WGS) entry which is preliminary data.</text>
</comment>
<keyword evidence="9" id="KW-1185">Reference proteome</keyword>
<dbReference type="SMART" id="SM00382">
    <property type="entry name" value="AAA"/>
    <property type="match status" value="1"/>
</dbReference>
<keyword evidence="5" id="KW-0067">ATP-binding</keyword>
<organism evidence="8 9">
    <name type="scientific">Thauera sinica</name>
    <dbReference type="NCBI Taxonomy" id="2665146"/>
    <lineage>
        <taxon>Bacteria</taxon>
        <taxon>Pseudomonadati</taxon>
        <taxon>Pseudomonadota</taxon>
        <taxon>Betaproteobacteria</taxon>
        <taxon>Rhodocyclales</taxon>
        <taxon>Zoogloeaceae</taxon>
        <taxon>Thauera</taxon>
    </lineage>
</organism>
<evidence type="ECO:0000256" key="6">
    <source>
        <dbReference type="SAM" id="MobiDB-lite"/>
    </source>
</evidence>
<evidence type="ECO:0000256" key="4">
    <source>
        <dbReference type="ARBA" id="ARBA00022741"/>
    </source>
</evidence>
<evidence type="ECO:0000256" key="5">
    <source>
        <dbReference type="ARBA" id="ARBA00022840"/>
    </source>
</evidence>
<dbReference type="PANTHER" id="PTHR13779:SF7">
    <property type="entry name" value="ATPASE WRNIP1"/>
    <property type="match status" value="1"/>
</dbReference>
<dbReference type="PANTHER" id="PTHR13779">
    <property type="entry name" value="WERNER HELICASE-INTERACTING PROTEIN 1 FAMILY MEMBER"/>
    <property type="match status" value="1"/>
</dbReference>
<name>A0ABW1AWE6_9RHOO</name>
<dbReference type="InterPro" id="IPR003593">
    <property type="entry name" value="AAA+_ATPase"/>
</dbReference>
<evidence type="ECO:0000256" key="2">
    <source>
        <dbReference type="ARBA" id="ARBA00008959"/>
    </source>
</evidence>
<reference evidence="9" key="1">
    <citation type="journal article" date="2019" name="Int. J. Syst. Evol. Microbiol.">
        <title>The Global Catalogue of Microorganisms (GCM) 10K type strain sequencing project: providing services to taxonomists for standard genome sequencing and annotation.</title>
        <authorList>
            <consortium name="The Broad Institute Genomics Platform"/>
            <consortium name="The Broad Institute Genome Sequencing Center for Infectious Disease"/>
            <person name="Wu L."/>
            <person name="Ma J."/>
        </authorList>
    </citation>
    <scope>NUCLEOTIDE SEQUENCE [LARGE SCALE GENOMIC DNA]</scope>
    <source>
        <strain evidence="9">SHR3</strain>
    </source>
</reference>
<dbReference type="Gene3D" id="1.10.3710.10">
    <property type="entry name" value="DNA polymerase III clamp loader subunits, C-terminal domain"/>
    <property type="match status" value="1"/>
</dbReference>
<feature type="domain" description="AAA+ ATPase" evidence="7">
    <location>
        <begin position="48"/>
        <end position="164"/>
    </location>
</feature>
<comment type="similarity">
    <text evidence="2">Belongs to the AAA ATPase family. RarA/MGS1/WRNIP1 subfamily.</text>
</comment>
<dbReference type="SUPFAM" id="SSF52540">
    <property type="entry name" value="P-loop containing nucleoside triphosphate hydrolases"/>
    <property type="match status" value="1"/>
</dbReference>
<accession>A0ABW1AWE6</accession>
<dbReference type="InterPro" id="IPR032423">
    <property type="entry name" value="AAA_assoc_2"/>
</dbReference>
<dbReference type="Pfam" id="PF00004">
    <property type="entry name" value="AAA"/>
    <property type="match status" value="1"/>
</dbReference>
<gene>
    <name evidence="8" type="ORF">ACFPTN_19085</name>
</gene>
<dbReference type="InterPro" id="IPR021886">
    <property type="entry name" value="MgsA_C"/>
</dbReference>
<dbReference type="CDD" id="cd00009">
    <property type="entry name" value="AAA"/>
    <property type="match status" value="1"/>
</dbReference>
<dbReference type="RefSeq" id="WP_096447865.1">
    <property type="nucleotide sequence ID" value="NZ_JBHSOG010000094.1"/>
</dbReference>
<proteinExistence type="inferred from homology"/>
<evidence type="ECO:0000313" key="9">
    <source>
        <dbReference type="Proteomes" id="UP001595974"/>
    </source>
</evidence>
<comment type="function">
    <text evidence="1">DNA-dependent ATPase that plays important roles in cellular responses to stalled DNA replication processes.</text>
</comment>
<dbReference type="Pfam" id="PF16193">
    <property type="entry name" value="AAA_assoc_2"/>
    <property type="match status" value="1"/>
</dbReference>
<dbReference type="CDD" id="cd18139">
    <property type="entry name" value="HLD_clamp_RarA"/>
    <property type="match status" value="1"/>
</dbReference>
<evidence type="ECO:0000259" key="7">
    <source>
        <dbReference type="SMART" id="SM00382"/>
    </source>
</evidence>
<dbReference type="SUPFAM" id="SSF48019">
    <property type="entry name" value="post-AAA+ oligomerization domain-like"/>
    <property type="match status" value="1"/>
</dbReference>
<protein>
    <recommendedName>
        <fullName evidence="3">Replication-associated recombination protein A</fullName>
    </recommendedName>
</protein>
<dbReference type="Gene3D" id="1.20.272.10">
    <property type="match status" value="1"/>
</dbReference>
<dbReference type="Pfam" id="PF12002">
    <property type="entry name" value="MgsA_C"/>
    <property type="match status" value="1"/>
</dbReference>
<feature type="region of interest" description="Disordered" evidence="6">
    <location>
        <begin position="434"/>
        <end position="455"/>
    </location>
</feature>
<dbReference type="InterPro" id="IPR008921">
    <property type="entry name" value="DNA_pol3_clamp-load_cplx_C"/>
</dbReference>
<evidence type="ECO:0000313" key="8">
    <source>
        <dbReference type="EMBL" id="MFC5771488.1"/>
    </source>
</evidence>
<dbReference type="InterPro" id="IPR027417">
    <property type="entry name" value="P-loop_NTPase"/>
</dbReference>
<dbReference type="InterPro" id="IPR051314">
    <property type="entry name" value="AAA_ATPase_RarA/MGS1/WRNIP1"/>
</dbReference>
<evidence type="ECO:0000256" key="3">
    <source>
        <dbReference type="ARBA" id="ARBA00020776"/>
    </source>
</evidence>
<dbReference type="EMBL" id="JBHSOG010000094">
    <property type="protein sequence ID" value="MFC5771488.1"/>
    <property type="molecule type" value="Genomic_DNA"/>
</dbReference>
<sequence length="455" mass="49913">MTDLFEDLEPPRVPLAERMRPKSLDEVAGQAHLLGPGKPLRLAFAARKPHSMILWGPPGVGKTTLARLMAQGFDAEFVALSAVFSGVKEIREAIQQAQAAKARGRHTILFVDEVHRFNKAQQDAFLPFVEQGLVTFIGATTENPSFEVNSALLSRAAVYVLEPLDTEAMTLLFERACALACPALHFDEGARDRLIGFADGDARRLMNIIEQVQTAAETAGVDPVTPDFVDDALSRNLRRFDKGGEAFYDQISALHKSVRGSHPDAALYWMCRMLDGGADPHYLGRRLVRMAVEDVGLADPRALEIALNACATYERLGSPEGELALAEAVVFLACAAKSNAVYKAYNAARAFVQQDGSRPVPLHLRNAPTRLMKELGYGRAYRYAHDESDAYAAGERYLPEGMAEPGWYQPVPRGLEIRIAEKLARLRALDRDADARCKGDAARDEPVSGEADDRP</sequence>
<dbReference type="Proteomes" id="UP001595974">
    <property type="component" value="Unassembled WGS sequence"/>
</dbReference>
<dbReference type="InterPro" id="IPR003959">
    <property type="entry name" value="ATPase_AAA_core"/>
</dbReference>
<dbReference type="Gene3D" id="1.10.8.60">
    <property type="match status" value="1"/>
</dbReference>